<feature type="region of interest" description="Disordered" evidence="1">
    <location>
        <begin position="53"/>
        <end position="95"/>
    </location>
</feature>
<dbReference type="PANTHER" id="PTHR14379:SF3">
    <property type="entry name" value="MEIOSIS REGULATOR AND MRNA STABILITY FACTOR 1"/>
    <property type="match status" value="1"/>
</dbReference>
<dbReference type="Pfam" id="PF01936">
    <property type="entry name" value="NYN"/>
    <property type="match status" value="1"/>
</dbReference>
<reference evidence="3 4" key="1">
    <citation type="submission" date="2024-05" db="EMBL/GenBank/DDBJ databases">
        <title>Genome sequencing and assembly of Indian major carp, Cirrhinus mrigala (Hamilton, 1822).</title>
        <authorList>
            <person name="Mohindra V."/>
            <person name="Chowdhury L.M."/>
            <person name="Lal K."/>
            <person name="Jena J.K."/>
        </authorList>
    </citation>
    <scope>NUCLEOTIDE SEQUENCE [LARGE SCALE GENOMIC DNA]</scope>
    <source>
        <strain evidence="3">CM1030</strain>
        <tissue evidence="3">Blood</tissue>
    </source>
</reference>
<comment type="caution">
    <text evidence="3">The sequence shown here is derived from an EMBL/GenBank/DDBJ whole genome shotgun (WGS) entry which is preliminary data.</text>
</comment>
<evidence type="ECO:0000259" key="2">
    <source>
        <dbReference type="Pfam" id="PF01936"/>
    </source>
</evidence>
<evidence type="ECO:0000313" key="4">
    <source>
        <dbReference type="Proteomes" id="UP001529510"/>
    </source>
</evidence>
<dbReference type="Proteomes" id="UP001529510">
    <property type="component" value="Unassembled WGS sequence"/>
</dbReference>
<gene>
    <name evidence="3" type="ORF">M9458_012800</name>
</gene>
<dbReference type="AlphaFoldDB" id="A0ABD0QV44"/>
<dbReference type="CDD" id="cd10910">
    <property type="entry name" value="PIN_limkain_b1_N_like"/>
    <property type="match status" value="1"/>
</dbReference>
<evidence type="ECO:0000313" key="3">
    <source>
        <dbReference type="EMBL" id="KAL0190102.1"/>
    </source>
</evidence>
<feature type="domain" description="NYN" evidence="2">
    <location>
        <begin position="251"/>
        <end position="335"/>
    </location>
</feature>
<proteinExistence type="predicted"/>
<protein>
    <recommendedName>
        <fullName evidence="2">NYN domain-containing protein</fullName>
    </recommendedName>
</protein>
<feature type="non-terminal residue" evidence="3">
    <location>
        <position position="343"/>
    </location>
</feature>
<feature type="compositionally biased region" description="Basic and acidic residues" evidence="1">
    <location>
        <begin position="1"/>
        <end position="12"/>
    </location>
</feature>
<name>A0ABD0QV44_CIRMR</name>
<organism evidence="3 4">
    <name type="scientific">Cirrhinus mrigala</name>
    <name type="common">Mrigala</name>
    <dbReference type="NCBI Taxonomy" id="683832"/>
    <lineage>
        <taxon>Eukaryota</taxon>
        <taxon>Metazoa</taxon>
        <taxon>Chordata</taxon>
        <taxon>Craniata</taxon>
        <taxon>Vertebrata</taxon>
        <taxon>Euteleostomi</taxon>
        <taxon>Actinopterygii</taxon>
        <taxon>Neopterygii</taxon>
        <taxon>Teleostei</taxon>
        <taxon>Ostariophysi</taxon>
        <taxon>Cypriniformes</taxon>
        <taxon>Cyprinidae</taxon>
        <taxon>Labeoninae</taxon>
        <taxon>Labeonini</taxon>
        <taxon>Cirrhinus</taxon>
    </lineage>
</organism>
<sequence>MEVRKPVLDLKDVPPPPLHGAGAHPCLGPPQTQPGSLSVSVCSRCEAGIHLQQSSSEAGGGGTGGGFPLFLSQNNTRTPPHPPSVAPSAPGAPLQTPASFGTPSAAAGHCHAPCCASLRQLHVCSLCKLAPSGVCHCRRAQQHPFSHGDPSSPSHLRSNSLHLSVGHAPPCAKGARCLQDCWRKSLHVDSEKVWPNIPPPVPVAVCNGCGATGASSDGLLGVRRGQTVQKYAVPVVCFLEVSVSVEAPPPIGVFWDIENCAVPSGRSAATVVQRLRERFFQGHREAEFICVCDINKENKAVIQELNNCQVTVAHINATAKNAADDKLRQSLRRFAETHAAPAT</sequence>
<accession>A0ABD0QV44</accession>
<dbReference type="PANTHER" id="PTHR14379">
    <property type="entry name" value="LIMKAIN B LKAP"/>
    <property type="match status" value="1"/>
</dbReference>
<dbReference type="EMBL" id="JAMKFB020000006">
    <property type="protein sequence ID" value="KAL0190102.1"/>
    <property type="molecule type" value="Genomic_DNA"/>
</dbReference>
<evidence type="ECO:0000256" key="1">
    <source>
        <dbReference type="SAM" id="MobiDB-lite"/>
    </source>
</evidence>
<feature type="compositionally biased region" description="Gly residues" evidence="1">
    <location>
        <begin position="58"/>
        <end position="67"/>
    </location>
</feature>
<dbReference type="InterPro" id="IPR021139">
    <property type="entry name" value="NYN"/>
</dbReference>
<keyword evidence="4" id="KW-1185">Reference proteome</keyword>
<feature type="region of interest" description="Disordered" evidence="1">
    <location>
        <begin position="1"/>
        <end position="32"/>
    </location>
</feature>
<dbReference type="InterPro" id="IPR024768">
    <property type="entry name" value="Marf1"/>
</dbReference>